<feature type="transmembrane region" description="Helical" evidence="1">
    <location>
        <begin position="163"/>
        <end position="182"/>
    </location>
</feature>
<organism evidence="2 3">
    <name type="scientific">Sanguibacter antarcticus</name>
    <dbReference type="NCBI Taxonomy" id="372484"/>
    <lineage>
        <taxon>Bacteria</taxon>
        <taxon>Bacillati</taxon>
        <taxon>Actinomycetota</taxon>
        <taxon>Actinomycetes</taxon>
        <taxon>Micrococcales</taxon>
        <taxon>Sanguibacteraceae</taxon>
        <taxon>Sanguibacter</taxon>
    </lineage>
</organism>
<evidence type="ECO:0000313" key="2">
    <source>
        <dbReference type="EMBL" id="PFG33236.1"/>
    </source>
</evidence>
<dbReference type="Proteomes" id="UP000225548">
    <property type="component" value="Unassembled WGS sequence"/>
</dbReference>
<dbReference type="AlphaFoldDB" id="A0A2A9E3L2"/>
<feature type="transmembrane region" description="Helical" evidence="1">
    <location>
        <begin position="53"/>
        <end position="74"/>
    </location>
</feature>
<feature type="transmembrane region" description="Helical" evidence="1">
    <location>
        <begin position="95"/>
        <end position="119"/>
    </location>
</feature>
<name>A0A2A9E3L2_9MICO</name>
<keyword evidence="3" id="KW-1185">Reference proteome</keyword>
<evidence type="ECO:0008006" key="4">
    <source>
        <dbReference type="Google" id="ProtNLM"/>
    </source>
</evidence>
<dbReference type="CDD" id="cd21809">
    <property type="entry name" value="ABC-2_lan_permease-like"/>
    <property type="match status" value="1"/>
</dbReference>
<accession>A0A2A9E3L2</accession>
<evidence type="ECO:0000256" key="1">
    <source>
        <dbReference type="SAM" id="Phobius"/>
    </source>
</evidence>
<sequence>MFRAELIKLKRSSTWIIAVILPVLTVVTGTINLANNTDALDAGWASFTSQVVLFYGLLFYSMGISLLAAAVWRVEHRGTSWNLLLTSTTGATRLVLAKIAVVLLPVAIMDTVLVTGTAISGTLVLNLEGPVPWEVVAVGLIAVVAALPLIALQSLLSMLLRSFAAPVALCLVGCVLGIAAVTSTTLRPLGYVLPQAINTRALNLGSTAIAASGGLTASDVLPMLLVAIVIAAAFAWLTVVAVRVVKLR</sequence>
<dbReference type="EMBL" id="PDJG01000001">
    <property type="protein sequence ID" value="PFG33236.1"/>
    <property type="molecule type" value="Genomic_DNA"/>
</dbReference>
<dbReference type="OrthoDB" id="9781996at2"/>
<feature type="transmembrane region" description="Helical" evidence="1">
    <location>
        <begin position="131"/>
        <end position="151"/>
    </location>
</feature>
<reference evidence="2 3" key="1">
    <citation type="submission" date="2017-10" db="EMBL/GenBank/DDBJ databases">
        <title>Sequencing the genomes of 1000 actinobacteria strains.</title>
        <authorList>
            <person name="Klenk H.-P."/>
        </authorList>
    </citation>
    <scope>NUCLEOTIDE SEQUENCE [LARGE SCALE GENOMIC DNA]</scope>
    <source>
        <strain evidence="2 3">DSM 18966</strain>
    </source>
</reference>
<protein>
    <recommendedName>
        <fullName evidence="4">ABC-2 type transport system permease protein</fullName>
    </recommendedName>
</protein>
<dbReference type="Pfam" id="PF12730">
    <property type="entry name" value="ABC2_membrane_4"/>
    <property type="match status" value="1"/>
</dbReference>
<comment type="caution">
    <text evidence="2">The sequence shown here is derived from an EMBL/GenBank/DDBJ whole genome shotgun (WGS) entry which is preliminary data.</text>
</comment>
<gene>
    <name evidence="2" type="ORF">ATL42_1096</name>
</gene>
<proteinExistence type="predicted"/>
<evidence type="ECO:0000313" key="3">
    <source>
        <dbReference type="Proteomes" id="UP000225548"/>
    </source>
</evidence>
<feature type="transmembrane region" description="Helical" evidence="1">
    <location>
        <begin position="223"/>
        <end position="245"/>
    </location>
</feature>
<feature type="transmembrane region" description="Helical" evidence="1">
    <location>
        <begin position="12"/>
        <end position="33"/>
    </location>
</feature>
<dbReference type="RefSeq" id="WP_098454469.1">
    <property type="nucleotide sequence ID" value="NZ_PDJG01000001.1"/>
</dbReference>
<keyword evidence="1" id="KW-0812">Transmembrane</keyword>
<keyword evidence="1" id="KW-0472">Membrane</keyword>
<keyword evidence="1" id="KW-1133">Transmembrane helix</keyword>